<organism evidence="1 2">
    <name type="scientific">Paenibacillus silvae</name>
    <dbReference type="NCBI Taxonomy" id="1325358"/>
    <lineage>
        <taxon>Bacteria</taxon>
        <taxon>Bacillati</taxon>
        <taxon>Bacillota</taxon>
        <taxon>Bacilli</taxon>
        <taxon>Bacillales</taxon>
        <taxon>Paenibacillaceae</taxon>
        <taxon>Paenibacillus</taxon>
    </lineage>
</organism>
<sequence>MRELSILKDQIEQGRQELSRLVDQYGIPNVKVLEQSMALDELINEYNRFTLGMDVNKKIREVHKNISF</sequence>
<evidence type="ECO:0000313" key="1">
    <source>
        <dbReference type="EMBL" id="GGH63593.1"/>
    </source>
</evidence>
<keyword evidence="2" id="KW-1185">Reference proteome</keyword>
<dbReference type="Pfam" id="PF09388">
    <property type="entry name" value="SpoOE-like"/>
    <property type="match status" value="1"/>
</dbReference>
<dbReference type="InterPro" id="IPR037208">
    <property type="entry name" value="Spo0E-like_sf"/>
</dbReference>
<dbReference type="InterPro" id="IPR036638">
    <property type="entry name" value="HLH_DNA-bd_sf"/>
</dbReference>
<dbReference type="RefSeq" id="WP_188593656.1">
    <property type="nucleotide sequence ID" value="NZ_BMFU01000006.1"/>
</dbReference>
<dbReference type="SUPFAM" id="SSF140500">
    <property type="entry name" value="BAS1536-like"/>
    <property type="match status" value="1"/>
</dbReference>
<protein>
    <recommendedName>
        <fullName evidence="3">Aspartyl-phosphate phosphatase Spo0E family protein</fullName>
    </recommendedName>
</protein>
<dbReference type="Proteomes" id="UP000652153">
    <property type="component" value="Unassembled WGS sequence"/>
</dbReference>
<proteinExistence type="predicted"/>
<dbReference type="Gene3D" id="4.10.280.10">
    <property type="entry name" value="Helix-loop-helix DNA-binding domain"/>
    <property type="match status" value="1"/>
</dbReference>
<reference evidence="2" key="1">
    <citation type="journal article" date="2019" name="Int. J. Syst. Evol. Microbiol.">
        <title>The Global Catalogue of Microorganisms (GCM) 10K type strain sequencing project: providing services to taxonomists for standard genome sequencing and annotation.</title>
        <authorList>
            <consortium name="The Broad Institute Genomics Platform"/>
            <consortium name="The Broad Institute Genome Sequencing Center for Infectious Disease"/>
            <person name="Wu L."/>
            <person name="Ma J."/>
        </authorList>
    </citation>
    <scope>NUCLEOTIDE SEQUENCE [LARGE SCALE GENOMIC DNA]</scope>
    <source>
        <strain evidence="2">CGMCC 1.12770</strain>
    </source>
</reference>
<accession>A0ABQ1ZFJ1</accession>
<comment type="caution">
    <text evidence="1">The sequence shown here is derived from an EMBL/GenBank/DDBJ whole genome shotgun (WGS) entry which is preliminary data.</text>
</comment>
<dbReference type="EMBL" id="BMFU01000006">
    <property type="protein sequence ID" value="GGH63593.1"/>
    <property type="molecule type" value="Genomic_DNA"/>
</dbReference>
<gene>
    <name evidence="1" type="ORF">GCM10008014_41150</name>
</gene>
<name>A0ABQ1ZFJ1_9BACL</name>
<evidence type="ECO:0000313" key="2">
    <source>
        <dbReference type="Proteomes" id="UP000652153"/>
    </source>
</evidence>
<evidence type="ECO:0008006" key="3">
    <source>
        <dbReference type="Google" id="ProtNLM"/>
    </source>
</evidence>
<dbReference type="InterPro" id="IPR018540">
    <property type="entry name" value="Spo0E-like"/>
</dbReference>